<accession>A0A371I690</accession>
<name>A0A371I690_MUCPR</name>
<dbReference type="AlphaFoldDB" id="A0A371I690"/>
<comment type="caution">
    <text evidence="2">The sequence shown here is derived from an EMBL/GenBank/DDBJ whole genome shotgun (WGS) entry which is preliminary data.</text>
</comment>
<dbReference type="OrthoDB" id="778454at2759"/>
<dbReference type="Gene3D" id="2.40.70.10">
    <property type="entry name" value="Acid Proteases"/>
    <property type="match status" value="1"/>
</dbReference>
<evidence type="ECO:0008006" key="4">
    <source>
        <dbReference type="Google" id="ProtNLM"/>
    </source>
</evidence>
<evidence type="ECO:0000313" key="2">
    <source>
        <dbReference type="EMBL" id="RDY10552.1"/>
    </source>
</evidence>
<sequence>MLDLVASINVMPTSIYKSLNFGDLEPTEMMIQLANRSVVQPLGILEDVLVQVNELIFPADFYVLDIEDETSGKGSTLILGRPFLITARTKIDVHVGTLPMEFGDTLVQFNIFETMKHPTEDHSFFGIDLIDELVKECLQLDNNSEGISDFAEDIDLIGCLGSLTEEAEDINLIRLGSKNRVPSGSDFSAKQRAESDSNLIRTNSILAKRSRPQQPKVEIMSTHLVPSPIQVSQLDPKVSNDNSSSPPPPMGLKSLPSHLKYAYLDAEQQFPIIIASNLHQEQEDKLLSVLRQHKKAIGWKLFDLRGINPPSACIEF</sequence>
<dbReference type="InterPro" id="IPR021109">
    <property type="entry name" value="Peptidase_aspartic_dom_sf"/>
</dbReference>
<evidence type="ECO:0000313" key="3">
    <source>
        <dbReference type="Proteomes" id="UP000257109"/>
    </source>
</evidence>
<gene>
    <name evidence="2" type="ORF">CR513_04923</name>
</gene>
<evidence type="ECO:0000256" key="1">
    <source>
        <dbReference type="SAM" id="MobiDB-lite"/>
    </source>
</evidence>
<feature type="region of interest" description="Disordered" evidence="1">
    <location>
        <begin position="230"/>
        <end position="252"/>
    </location>
</feature>
<organism evidence="2 3">
    <name type="scientific">Mucuna pruriens</name>
    <name type="common">Velvet bean</name>
    <name type="synonym">Dolichos pruriens</name>
    <dbReference type="NCBI Taxonomy" id="157652"/>
    <lineage>
        <taxon>Eukaryota</taxon>
        <taxon>Viridiplantae</taxon>
        <taxon>Streptophyta</taxon>
        <taxon>Embryophyta</taxon>
        <taxon>Tracheophyta</taxon>
        <taxon>Spermatophyta</taxon>
        <taxon>Magnoliopsida</taxon>
        <taxon>eudicotyledons</taxon>
        <taxon>Gunneridae</taxon>
        <taxon>Pentapetalae</taxon>
        <taxon>rosids</taxon>
        <taxon>fabids</taxon>
        <taxon>Fabales</taxon>
        <taxon>Fabaceae</taxon>
        <taxon>Papilionoideae</taxon>
        <taxon>50 kb inversion clade</taxon>
        <taxon>NPAAA clade</taxon>
        <taxon>indigoferoid/millettioid clade</taxon>
        <taxon>Phaseoleae</taxon>
        <taxon>Mucuna</taxon>
    </lineage>
</organism>
<dbReference type="PANTHER" id="PTHR33067">
    <property type="entry name" value="RNA-DIRECTED DNA POLYMERASE-RELATED"/>
    <property type="match status" value="1"/>
</dbReference>
<keyword evidence="3" id="KW-1185">Reference proteome</keyword>
<proteinExistence type="predicted"/>
<protein>
    <recommendedName>
        <fullName evidence="4">Reverse transcriptase domain-containing protein</fullName>
    </recommendedName>
</protein>
<dbReference type="PANTHER" id="PTHR33067:SF15">
    <property type="entry name" value="RNA-DIRECTED DNA POLYMERASE"/>
    <property type="match status" value="1"/>
</dbReference>
<dbReference type="EMBL" id="QJKJ01000823">
    <property type="protein sequence ID" value="RDY10552.1"/>
    <property type="molecule type" value="Genomic_DNA"/>
</dbReference>
<feature type="non-terminal residue" evidence="2">
    <location>
        <position position="1"/>
    </location>
</feature>
<reference evidence="2" key="1">
    <citation type="submission" date="2018-05" db="EMBL/GenBank/DDBJ databases">
        <title>Draft genome of Mucuna pruriens seed.</title>
        <authorList>
            <person name="Nnadi N.E."/>
            <person name="Vos R."/>
            <person name="Hasami M.H."/>
            <person name="Devisetty U.K."/>
            <person name="Aguiy J.C."/>
        </authorList>
    </citation>
    <scope>NUCLEOTIDE SEQUENCE [LARGE SCALE GENOMIC DNA]</scope>
    <source>
        <strain evidence="2">JCA_2017</strain>
    </source>
</reference>
<dbReference type="Proteomes" id="UP000257109">
    <property type="component" value="Unassembled WGS sequence"/>
</dbReference>
<dbReference type="CDD" id="cd00303">
    <property type="entry name" value="retropepsin_like"/>
    <property type="match status" value="1"/>
</dbReference>